<feature type="region of interest" description="Disordered" evidence="1">
    <location>
        <begin position="50"/>
        <end position="170"/>
    </location>
</feature>
<comment type="caution">
    <text evidence="2">The sequence shown here is derived from an EMBL/GenBank/DDBJ whole genome shotgun (WGS) entry which is preliminary data.</text>
</comment>
<feature type="compositionally biased region" description="Low complexity" evidence="1">
    <location>
        <begin position="98"/>
        <end position="144"/>
    </location>
</feature>
<dbReference type="RefSeq" id="WP_030193699.1">
    <property type="nucleotide sequence ID" value="NZ_BMNZ01000003.1"/>
</dbReference>
<gene>
    <name evidence="2" type="ORF">GCM10009721_20610</name>
</gene>
<proteinExistence type="predicted"/>
<name>A0ABQ2HZK3_9MICO</name>
<reference evidence="3" key="1">
    <citation type="journal article" date="2019" name="Int. J. Syst. Evol. Microbiol.">
        <title>The Global Catalogue of Microorganisms (GCM) 10K type strain sequencing project: providing services to taxonomists for standard genome sequencing and annotation.</title>
        <authorList>
            <consortium name="The Broad Institute Genomics Platform"/>
            <consortium name="The Broad Institute Genome Sequencing Center for Infectious Disease"/>
            <person name="Wu L."/>
            <person name="Ma J."/>
        </authorList>
    </citation>
    <scope>NUCLEOTIDE SEQUENCE [LARGE SCALE GENOMIC DNA]</scope>
    <source>
        <strain evidence="3">JCM 1365</strain>
    </source>
</reference>
<evidence type="ECO:0000313" key="2">
    <source>
        <dbReference type="EMBL" id="GGM94245.1"/>
    </source>
</evidence>
<evidence type="ECO:0000256" key="1">
    <source>
        <dbReference type="SAM" id="MobiDB-lite"/>
    </source>
</evidence>
<dbReference type="Proteomes" id="UP000623461">
    <property type="component" value="Unassembled WGS sequence"/>
</dbReference>
<keyword evidence="3" id="KW-1185">Reference proteome</keyword>
<evidence type="ECO:0000313" key="3">
    <source>
        <dbReference type="Proteomes" id="UP000623461"/>
    </source>
</evidence>
<dbReference type="EMBL" id="BMNZ01000003">
    <property type="protein sequence ID" value="GGM94245.1"/>
    <property type="molecule type" value="Genomic_DNA"/>
</dbReference>
<feature type="compositionally biased region" description="Low complexity" evidence="1">
    <location>
        <begin position="156"/>
        <end position="166"/>
    </location>
</feature>
<feature type="compositionally biased region" description="Polar residues" evidence="1">
    <location>
        <begin position="78"/>
        <end position="95"/>
    </location>
</feature>
<organism evidence="2 3">
    <name type="scientific">Terrabacter tumescens</name>
    <dbReference type="NCBI Taxonomy" id="60443"/>
    <lineage>
        <taxon>Bacteria</taxon>
        <taxon>Bacillati</taxon>
        <taxon>Actinomycetota</taxon>
        <taxon>Actinomycetes</taxon>
        <taxon>Micrococcales</taxon>
        <taxon>Intrasporangiaceae</taxon>
        <taxon>Terrabacter</taxon>
    </lineage>
</organism>
<sequence>MSTEFRSSTPGSKSRRKLVIAAVLAAVALLATGGVAYWSGDSWSDEAMASSGFPGLPGGDWASTTSDDGWGLAESSDETSATGTPSAGQQTSTRPATAVVDPASAPTSSVPTVTAPAPSASRATTPPAPSSTAAPSPTATSTPGNPKPKPTKKPHPTSTPSPTSSSGGCVLLVICH</sequence>
<protein>
    <submittedName>
        <fullName evidence="2">Uncharacterized protein</fullName>
    </submittedName>
</protein>
<accession>A0ABQ2HZK3</accession>